<dbReference type="InterPro" id="IPR050109">
    <property type="entry name" value="HTH-type_TetR-like_transc_reg"/>
</dbReference>
<accession>A0A6G4A3S3</accession>
<organism evidence="6">
    <name type="scientific">Paenibacillus sp. SYP-B3998</name>
    <dbReference type="NCBI Taxonomy" id="2678564"/>
    <lineage>
        <taxon>Bacteria</taxon>
        <taxon>Bacillati</taxon>
        <taxon>Bacillota</taxon>
        <taxon>Bacilli</taxon>
        <taxon>Bacillales</taxon>
        <taxon>Paenibacillaceae</taxon>
        <taxon>Paenibacillus</taxon>
    </lineage>
</organism>
<keyword evidence="2 4" id="KW-0238">DNA-binding</keyword>
<dbReference type="PRINTS" id="PR00455">
    <property type="entry name" value="HTHTETR"/>
</dbReference>
<dbReference type="Gene3D" id="1.10.357.10">
    <property type="entry name" value="Tetracycline Repressor, domain 2"/>
    <property type="match status" value="1"/>
</dbReference>
<dbReference type="PROSITE" id="PS50977">
    <property type="entry name" value="HTH_TETR_2"/>
    <property type="match status" value="1"/>
</dbReference>
<protein>
    <submittedName>
        <fullName evidence="6">TetR family transcriptional regulator</fullName>
    </submittedName>
</protein>
<evidence type="ECO:0000256" key="2">
    <source>
        <dbReference type="ARBA" id="ARBA00023125"/>
    </source>
</evidence>
<dbReference type="PANTHER" id="PTHR30055:SF234">
    <property type="entry name" value="HTH-TYPE TRANSCRIPTIONAL REGULATOR BETI"/>
    <property type="match status" value="1"/>
</dbReference>
<name>A0A6G4A3S3_9BACL</name>
<evidence type="ECO:0000259" key="5">
    <source>
        <dbReference type="PROSITE" id="PS50977"/>
    </source>
</evidence>
<proteinExistence type="predicted"/>
<reference evidence="6" key="1">
    <citation type="submission" date="2020-02" db="EMBL/GenBank/DDBJ databases">
        <authorList>
            <person name="Shen X.-R."/>
            <person name="Zhang Y.-X."/>
        </authorList>
    </citation>
    <scope>NUCLEOTIDE SEQUENCE</scope>
    <source>
        <strain evidence="6">SYP-B3998</strain>
    </source>
</reference>
<dbReference type="Pfam" id="PF00440">
    <property type="entry name" value="TetR_N"/>
    <property type="match status" value="1"/>
</dbReference>
<gene>
    <name evidence="6" type="ORF">GK047_24000</name>
</gene>
<sequence>MLVPLNEEQLQQIRDERRDQILKAGLKVFARRGLVGTKLSMIATEARISQGLLYHYFKSKDELFITLIEQALQELKNEMQNVYKLPGSPLEKLRNLVQFDDEGQLYFMLIHQVRTSDEVPEKAKELIKQYSMETYVIDQLELLFIEGQELGELASGDPRKLISCFFTVLSALMTLNISEDGAYQMPEADLILRIVTGRP</sequence>
<evidence type="ECO:0000256" key="4">
    <source>
        <dbReference type="PROSITE-ProRule" id="PRU00335"/>
    </source>
</evidence>
<feature type="domain" description="HTH tetR-type" evidence="5">
    <location>
        <begin position="15"/>
        <end position="75"/>
    </location>
</feature>
<dbReference type="AlphaFoldDB" id="A0A6G4A3S3"/>
<evidence type="ECO:0000313" key="6">
    <source>
        <dbReference type="EMBL" id="NEW09045.1"/>
    </source>
</evidence>
<dbReference type="GO" id="GO:0003700">
    <property type="term" value="F:DNA-binding transcription factor activity"/>
    <property type="evidence" value="ECO:0007669"/>
    <property type="project" value="TreeGrafter"/>
</dbReference>
<keyword evidence="3" id="KW-0804">Transcription</keyword>
<comment type="caution">
    <text evidence="6">The sequence shown here is derived from an EMBL/GenBank/DDBJ whole genome shotgun (WGS) entry which is preliminary data.</text>
</comment>
<dbReference type="InterPro" id="IPR001647">
    <property type="entry name" value="HTH_TetR"/>
</dbReference>
<dbReference type="EMBL" id="JAAIKC010000013">
    <property type="protein sequence ID" value="NEW09045.1"/>
    <property type="molecule type" value="Genomic_DNA"/>
</dbReference>
<dbReference type="GO" id="GO:0000976">
    <property type="term" value="F:transcription cis-regulatory region binding"/>
    <property type="evidence" value="ECO:0007669"/>
    <property type="project" value="TreeGrafter"/>
</dbReference>
<dbReference type="SUPFAM" id="SSF46689">
    <property type="entry name" value="Homeodomain-like"/>
    <property type="match status" value="1"/>
</dbReference>
<dbReference type="InterPro" id="IPR009057">
    <property type="entry name" value="Homeodomain-like_sf"/>
</dbReference>
<dbReference type="PANTHER" id="PTHR30055">
    <property type="entry name" value="HTH-TYPE TRANSCRIPTIONAL REGULATOR RUTR"/>
    <property type="match status" value="1"/>
</dbReference>
<feature type="DNA-binding region" description="H-T-H motif" evidence="4">
    <location>
        <begin position="38"/>
        <end position="57"/>
    </location>
</feature>
<evidence type="ECO:0000256" key="1">
    <source>
        <dbReference type="ARBA" id="ARBA00023015"/>
    </source>
</evidence>
<evidence type="ECO:0000256" key="3">
    <source>
        <dbReference type="ARBA" id="ARBA00023163"/>
    </source>
</evidence>
<dbReference type="Gene3D" id="1.10.10.60">
    <property type="entry name" value="Homeodomain-like"/>
    <property type="match status" value="1"/>
</dbReference>
<keyword evidence="1" id="KW-0805">Transcription regulation</keyword>